<protein>
    <submittedName>
        <fullName evidence="3">IS110 family transposase</fullName>
    </submittedName>
</protein>
<dbReference type="Proteomes" id="UP000236340">
    <property type="component" value="Unassembled WGS sequence"/>
</dbReference>
<sequence>MNIITVGLDLAKSVFHVVCFNDHFKEVKKRMLRRNQVLQFFAQLPPSRVGMEACASSHYWGRELRALGHEVKLVPPQYVKPYLRGNKNDYNDARAIAEAATRPSMPFVAIKTVAEQDMQAIHRMRAQCIRDRTALSNSTRGLLGEFGIVLPKGLTTLRKSIPGLLEDAENGLSDRFRNLLVRRYEQLVELDEHIAFYTNELVVLSQQDDACQRLQTVPGFGPIVSSAFRSAIGDGRAYGHGRAASASLGLVPRQHSSGGKDNLLGISKRGDRYLRSLLVHGARAVVVQAARKDDPLSRWINRIRKERGWNKAVVAMANKLARIGWAILRYNTIYQPVSAASRH</sequence>
<feature type="domain" description="Transposase IS116/IS110/IS902 C-terminal" evidence="2">
    <location>
        <begin position="211"/>
        <end position="288"/>
    </location>
</feature>
<accession>A0A2K2HBL0</accession>
<dbReference type="InterPro" id="IPR003346">
    <property type="entry name" value="Transposase_20"/>
</dbReference>
<evidence type="ECO:0000313" key="3">
    <source>
        <dbReference type="EMBL" id="PNU20651.1"/>
    </source>
</evidence>
<dbReference type="PANTHER" id="PTHR33055:SF3">
    <property type="entry name" value="PUTATIVE TRANSPOSASE FOR IS117-RELATED"/>
    <property type="match status" value="1"/>
</dbReference>
<dbReference type="InterPro" id="IPR047650">
    <property type="entry name" value="Transpos_IS110"/>
</dbReference>
<gene>
    <name evidence="3" type="ORF">C2E25_06295</name>
</gene>
<feature type="domain" description="Transposase IS110-like N-terminal" evidence="1">
    <location>
        <begin position="6"/>
        <end position="145"/>
    </location>
</feature>
<dbReference type="Pfam" id="PF01548">
    <property type="entry name" value="DEDD_Tnp_IS110"/>
    <property type="match status" value="1"/>
</dbReference>
<dbReference type="PANTHER" id="PTHR33055">
    <property type="entry name" value="TRANSPOSASE FOR INSERTION SEQUENCE ELEMENT IS1111A"/>
    <property type="match status" value="1"/>
</dbReference>
<proteinExistence type="predicted"/>
<dbReference type="InterPro" id="IPR002525">
    <property type="entry name" value="Transp_IS110-like_N"/>
</dbReference>
<evidence type="ECO:0000259" key="2">
    <source>
        <dbReference type="Pfam" id="PF02371"/>
    </source>
</evidence>
<dbReference type="GO" id="GO:0003677">
    <property type="term" value="F:DNA binding"/>
    <property type="evidence" value="ECO:0007669"/>
    <property type="project" value="InterPro"/>
</dbReference>
<dbReference type="NCBIfam" id="NF033542">
    <property type="entry name" value="transpos_IS110"/>
    <property type="match status" value="1"/>
</dbReference>
<dbReference type="GO" id="GO:0006313">
    <property type="term" value="P:DNA transposition"/>
    <property type="evidence" value="ECO:0007669"/>
    <property type="project" value="InterPro"/>
</dbReference>
<dbReference type="AlphaFoldDB" id="A0A2K2HBL0"/>
<dbReference type="EMBL" id="PPFX01000010">
    <property type="protein sequence ID" value="PNU20651.1"/>
    <property type="molecule type" value="Genomic_DNA"/>
</dbReference>
<organism evidence="3 4">
    <name type="scientific">Geothermobacter hydrogeniphilus</name>
    <dbReference type="NCBI Taxonomy" id="1969733"/>
    <lineage>
        <taxon>Bacteria</taxon>
        <taxon>Pseudomonadati</taxon>
        <taxon>Thermodesulfobacteriota</taxon>
        <taxon>Desulfuromonadia</taxon>
        <taxon>Desulfuromonadales</taxon>
        <taxon>Geothermobacteraceae</taxon>
        <taxon>Geothermobacter</taxon>
    </lineage>
</organism>
<evidence type="ECO:0000313" key="4">
    <source>
        <dbReference type="Proteomes" id="UP000236340"/>
    </source>
</evidence>
<dbReference type="RefSeq" id="WP_103114920.1">
    <property type="nucleotide sequence ID" value="NZ_PPFX01000010.1"/>
</dbReference>
<dbReference type="Pfam" id="PF02371">
    <property type="entry name" value="Transposase_20"/>
    <property type="match status" value="1"/>
</dbReference>
<evidence type="ECO:0000259" key="1">
    <source>
        <dbReference type="Pfam" id="PF01548"/>
    </source>
</evidence>
<dbReference type="GO" id="GO:0004803">
    <property type="term" value="F:transposase activity"/>
    <property type="evidence" value="ECO:0007669"/>
    <property type="project" value="InterPro"/>
</dbReference>
<comment type="caution">
    <text evidence="3">The sequence shown here is derived from an EMBL/GenBank/DDBJ whole genome shotgun (WGS) entry which is preliminary data.</text>
</comment>
<reference evidence="3 4" key="1">
    <citation type="journal article" date="2018" name="Genome Announc.">
        <title>Genome Sequence of Geothermobacter sp. HR-1 Iron Reducer from the Loihi Seamount.</title>
        <authorList>
            <person name="Smith H."/>
            <person name="Abuyen K."/>
            <person name="Tremblay J."/>
            <person name="Savalia P."/>
            <person name="Perez-Rodriguez I."/>
            <person name="Emerson D."/>
            <person name="Tully B."/>
            <person name="Amend J."/>
        </authorList>
    </citation>
    <scope>NUCLEOTIDE SEQUENCE [LARGE SCALE GENOMIC DNA]</scope>
    <source>
        <strain evidence="3 4">HR-1</strain>
    </source>
</reference>
<name>A0A2K2HBL0_9BACT</name>
<dbReference type="OrthoDB" id="5453147at2"/>